<keyword evidence="2" id="KW-1003">Cell membrane</keyword>
<evidence type="ECO:0000313" key="8">
    <source>
        <dbReference type="EMBL" id="CAB5009879.1"/>
    </source>
</evidence>
<keyword evidence="5" id="KW-1278">Translocase</keyword>
<dbReference type="GO" id="GO:0016887">
    <property type="term" value="F:ATP hydrolysis activity"/>
    <property type="evidence" value="ECO:0007669"/>
    <property type="project" value="InterPro"/>
</dbReference>
<gene>
    <name evidence="8" type="ORF">UFOPK3992_01170</name>
</gene>
<evidence type="ECO:0000256" key="3">
    <source>
        <dbReference type="ARBA" id="ARBA00022741"/>
    </source>
</evidence>
<keyword evidence="4" id="KW-0067">ATP-binding</keyword>
<sequence length="355" mass="38295">MLDEPTVFLPKQEVGILFDLVRGIVAAGSSVLFVSHDLDEVRQITDRITVLRDGRSMGTIATEGASKRDLVKLIVGHDLERVEVTPPQEIAGRPVVVSVDRLSSSLAREISFDLHEGEILGLAGLVGSGYEDAVYSLFGSDRSAQGTFELAGRQVNFAKHNAYAAKEMGLALVPADRKRDGSVADLSVAENINVTVLDRFFSGGRLRHGKLRDNARQLLKDFDVRPPIPTMDYGSFSGGNQQKAMMAKWQQITPKVLLLHEPTQGVDVGAREQIYQIIRSNLATTAVICASSDYEELATLCHRVAIVVRGRLVGFLSGDDVTHSKIADMCMSYEEEGSASAAAAALLGDAVGNGD</sequence>
<reference evidence="8" key="1">
    <citation type="submission" date="2020-05" db="EMBL/GenBank/DDBJ databases">
        <authorList>
            <person name="Chiriac C."/>
            <person name="Salcher M."/>
            <person name="Ghai R."/>
            <person name="Kavagutti S V."/>
        </authorList>
    </citation>
    <scope>NUCLEOTIDE SEQUENCE</scope>
</reference>
<dbReference type="Gene3D" id="3.40.50.300">
    <property type="entry name" value="P-loop containing nucleotide triphosphate hydrolases"/>
    <property type="match status" value="2"/>
</dbReference>
<dbReference type="CDD" id="cd03215">
    <property type="entry name" value="ABC_Carb_Monos_II"/>
    <property type="match status" value="1"/>
</dbReference>
<keyword evidence="1" id="KW-0813">Transport</keyword>
<dbReference type="PROSITE" id="PS50893">
    <property type="entry name" value="ABC_TRANSPORTER_2"/>
    <property type="match status" value="1"/>
</dbReference>
<dbReference type="SUPFAM" id="SSF52540">
    <property type="entry name" value="P-loop containing nucleoside triphosphate hydrolases"/>
    <property type="match status" value="2"/>
</dbReference>
<dbReference type="InterPro" id="IPR027417">
    <property type="entry name" value="P-loop_NTPase"/>
</dbReference>
<dbReference type="EMBL" id="CAFBOZ010000162">
    <property type="protein sequence ID" value="CAB5009879.1"/>
    <property type="molecule type" value="Genomic_DNA"/>
</dbReference>
<dbReference type="AlphaFoldDB" id="A0A6J7Q1J9"/>
<name>A0A6J7Q1J9_9ZZZZ</name>
<evidence type="ECO:0000256" key="2">
    <source>
        <dbReference type="ARBA" id="ARBA00022475"/>
    </source>
</evidence>
<accession>A0A6J7Q1J9</accession>
<dbReference type="PANTHER" id="PTHR43790:SF3">
    <property type="entry name" value="D-ALLOSE IMPORT ATP-BINDING PROTEIN ALSA-RELATED"/>
    <property type="match status" value="1"/>
</dbReference>
<evidence type="ECO:0000256" key="6">
    <source>
        <dbReference type="ARBA" id="ARBA00023136"/>
    </source>
</evidence>
<evidence type="ECO:0000256" key="1">
    <source>
        <dbReference type="ARBA" id="ARBA00022448"/>
    </source>
</evidence>
<evidence type="ECO:0000256" key="5">
    <source>
        <dbReference type="ARBA" id="ARBA00022967"/>
    </source>
</evidence>
<evidence type="ECO:0000256" key="4">
    <source>
        <dbReference type="ARBA" id="ARBA00022840"/>
    </source>
</evidence>
<protein>
    <submittedName>
        <fullName evidence="8">Unannotated protein</fullName>
    </submittedName>
</protein>
<dbReference type="GO" id="GO:0005524">
    <property type="term" value="F:ATP binding"/>
    <property type="evidence" value="ECO:0007669"/>
    <property type="project" value="UniProtKB-KW"/>
</dbReference>
<dbReference type="PANTHER" id="PTHR43790">
    <property type="entry name" value="CARBOHYDRATE TRANSPORT ATP-BINDING PROTEIN MG119-RELATED"/>
    <property type="match status" value="1"/>
</dbReference>
<organism evidence="8">
    <name type="scientific">freshwater metagenome</name>
    <dbReference type="NCBI Taxonomy" id="449393"/>
    <lineage>
        <taxon>unclassified sequences</taxon>
        <taxon>metagenomes</taxon>
        <taxon>ecological metagenomes</taxon>
    </lineage>
</organism>
<dbReference type="InterPro" id="IPR003439">
    <property type="entry name" value="ABC_transporter-like_ATP-bd"/>
</dbReference>
<dbReference type="InterPro" id="IPR050107">
    <property type="entry name" value="ABC_carbohydrate_import_ATPase"/>
</dbReference>
<keyword evidence="6" id="KW-0472">Membrane</keyword>
<dbReference type="Pfam" id="PF00005">
    <property type="entry name" value="ABC_tran"/>
    <property type="match status" value="1"/>
</dbReference>
<proteinExistence type="predicted"/>
<feature type="domain" description="ABC transporter" evidence="7">
    <location>
        <begin position="90"/>
        <end position="334"/>
    </location>
</feature>
<evidence type="ECO:0000259" key="7">
    <source>
        <dbReference type="PROSITE" id="PS50893"/>
    </source>
</evidence>
<keyword evidence="3" id="KW-0547">Nucleotide-binding</keyword>